<feature type="signal peptide" evidence="1">
    <location>
        <begin position="1"/>
        <end position="22"/>
    </location>
</feature>
<dbReference type="Pfam" id="PF18962">
    <property type="entry name" value="Por_Secre_tail"/>
    <property type="match status" value="1"/>
</dbReference>
<keyword evidence="4" id="KW-1185">Reference proteome</keyword>
<proteinExistence type="predicted"/>
<dbReference type="NCBIfam" id="TIGR04183">
    <property type="entry name" value="Por_Secre_tail"/>
    <property type="match status" value="1"/>
</dbReference>
<dbReference type="GO" id="GO:0004222">
    <property type="term" value="F:metalloendopeptidase activity"/>
    <property type="evidence" value="ECO:0007669"/>
    <property type="project" value="InterPro"/>
</dbReference>
<feature type="domain" description="Peptidase M12B" evidence="2">
    <location>
        <begin position="217"/>
        <end position="413"/>
    </location>
</feature>
<keyword evidence="1" id="KW-0732">Signal</keyword>
<dbReference type="OrthoDB" id="9792152at2"/>
<dbReference type="GO" id="GO:0006508">
    <property type="term" value="P:proteolysis"/>
    <property type="evidence" value="ECO:0007669"/>
    <property type="project" value="InterPro"/>
</dbReference>
<dbReference type="STRING" id="478744.SAMN05444359_11581"/>
<evidence type="ECO:0000256" key="1">
    <source>
        <dbReference type="SAM" id="SignalP"/>
    </source>
</evidence>
<gene>
    <name evidence="3" type="ORF">SAMN05444359_11581</name>
</gene>
<dbReference type="Proteomes" id="UP000199021">
    <property type="component" value="Unassembled WGS sequence"/>
</dbReference>
<dbReference type="PANTHER" id="PTHR11905:SF159">
    <property type="entry name" value="ADAM METALLOPROTEASE"/>
    <property type="match status" value="1"/>
</dbReference>
<dbReference type="Gene3D" id="3.40.390.10">
    <property type="entry name" value="Collagenase (Catalytic Domain)"/>
    <property type="match status" value="1"/>
</dbReference>
<evidence type="ECO:0000313" key="3">
    <source>
        <dbReference type="EMBL" id="SEQ76319.1"/>
    </source>
</evidence>
<sequence>MSLKQTYWYISMMLLCSFSLSAQIQSQHKLPLPPELFRTAESKQPVRQMLKQEIGDFGLLELDEESYAQLLAAAPADWTLTLPVTAANARELTLHLRPRPLFRQGVRLRQASADLALVEPFLGLHYVGEIAGEPGSRVSLSLLDNEMTATLNRSDGERLALGPARTGEKSVPSSAYVLFPDDQLLDRQELECATPDSGLPYSDKELGLNTEAKSTGGCVDIYFEVDYDIFYDKGSVSAAAQHIAANFNEVATLYETIGIDLRISEIFVWDEVSPYAGTSSSALLTQFQNYRQSFNGDLAQLVSYQASGGIAVLDGLCHPYNAARMSFSSIQSNFAVVPIYSWSTLVIAHELGHLMGSQHTHACVWNGDTTAIDGCPGWTEGYCATPGVPAEGGTIMSYCHLRSVGTNFMNGFSPQPAAVMSGRVASAQGCVQAACERDDDHEEEEDPVMEISCEEQTVYLRLTLDDFGMETSWEIRTETGELHASGGPYPKKQAGRVIQDTVCVPDGCYNFIIHDSDFDGICCKYGMGSYELIDSSGAILGIGSKFDTLDIIDFCLPDLPPSPDGDCEAIDFFELVPVSYAPNQDAGTVTVSEDGNGIYLENNAWKAIEYPYEITEETWVSFWFKSDRAGEVHGFGMDDNNVISANLTFRLYGTQNWGIGDFDNYPGDGKWKYYQIPIGQFYTGPSSYLFFTADHDVGTEDGNSYFRGITVSEGSPCGTDILPETAGLTVQESSLRLRPNPANEVLEVRLPEGKENAAYQVIDLNGRILTSGNIQGDRKTLSVADLPPGTYMFRYRKGRQSETRRFTVFH</sequence>
<evidence type="ECO:0000313" key="4">
    <source>
        <dbReference type="Proteomes" id="UP000199021"/>
    </source>
</evidence>
<dbReference type="InterPro" id="IPR001590">
    <property type="entry name" value="Peptidase_M12B"/>
</dbReference>
<dbReference type="PROSITE" id="PS50215">
    <property type="entry name" value="ADAM_MEPRO"/>
    <property type="match status" value="1"/>
</dbReference>
<name>A0A1H9IP65_9BACT</name>
<dbReference type="AlphaFoldDB" id="A0A1H9IP65"/>
<protein>
    <submittedName>
        <fullName evidence="3">Por secretion system C-terminal sorting domain-containing protein</fullName>
    </submittedName>
</protein>
<dbReference type="InterPro" id="IPR026444">
    <property type="entry name" value="Secre_tail"/>
</dbReference>
<dbReference type="Pfam" id="PF13688">
    <property type="entry name" value="Reprolysin_5"/>
    <property type="match status" value="1"/>
</dbReference>
<dbReference type="PANTHER" id="PTHR11905">
    <property type="entry name" value="ADAM A DISINTEGRIN AND METALLOPROTEASE DOMAIN"/>
    <property type="match status" value="1"/>
</dbReference>
<reference evidence="4" key="1">
    <citation type="submission" date="2016-10" db="EMBL/GenBank/DDBJ databases">
        <authorList>
            <person name="Varghese N."/>
            <person name="Submissions S."/>
        </authorList>
    </citation>
    <scope>NUCLEOTIDE SEQUENCE [LARGE SCALE GENOMIC DNA]</scope>
    <source>
        <strain evidence="4">DSM 24740</strain>
    </source>
</reference>
<dbReference type="InParanoid" id="A0A1H9IP65"/>
<evidence type="ECO:0000259" key="2">
    <source>
        <dbReference type="PROSITE" id="PS50215"/>
    </source>
</evidence>
<dbReference type="InterPro" id="IPR024079">
    <property type="entry name" value="MetalloPept_cat_dom_sf"/>
</dbReference>
<feature type="chain" id="PRO_5011726600" evidence="1">
    <location>
        <begin position="23"/>
        <end position="810"/>
    </location>
</feature>
<organism evidence="3 4">
    <name type="scientific">Neolewinella agarilytica</name>
    <dbReference type="NCBI Taxonomy" id="478744"/>
    <lineage>
        <taxon>Bacteria</taxon>
        <taxon>Pseudomonadati</taxon>
        <taxon>Bacteroidota</taxon>
        <taxon>Saprospiria</taxon>
        <taxon>Saprospirales</taxon>
        <taxon>Lewinellaceae</taxon>
        <taxon>Neolewinella</taxon>
    </lineage>
</organism>
<dbReference type="EMBL" id="FOFB01000015">
    <property type="protein sequence ID" value="SEQ76319.1"/>
    <property type="molecule type" value="Genomic_DNA"/>
</dbReference>
<accession>A0A1H9IP65</accession>
<dbReference type="SUPFAM" id="SSF55486">
    <property type="entry name" value="Metalloproteases ('zincins'), catalytic domain"/>
    <property type="match status" value="1"/>
</dbReference>